<dbReference type="Pfam" id="PF04444">
    <property type="entry name" value="Dioxygenase_N"/>
    <property type="match status" value="1"/>
</dbReference>
<dbReference type="InterPro" id="IPR003673">
    <property type="entry name" value="CoA-Trfase_fam_III"/>
</dbReference>
<gene>
    <name evidence="3" type="ORF">F5X68DRAFT_270658</name>
</gene>
<comment type="similarity">
    <text evidence="1">Belongs to the CoA-transferase III family.</text>
</comment>
<dbReference type="Proteomes" id="UP000770015">
    <property type="component" value="Unassembled WGS sequence"/>
</dbReference>
<feature type="domain" description="Catechol dioxygenase N-terminal" evidence="2">
    <location>
        <begin position="599"/>
        <end position="659"/>
    </location>
</feature>
<dbReference type="InterPro" id="IPR007535">
    <property type="entry name" value="Catechol_dOase_N"/>
</dbReference>
<dbReference type="GO" id="GO:0018576">
    <property type="term" value="F:catechol 1,2-dioxygenase activity"/>
    <property type="evidence" value="ECO:0007669"/>
    <property type="project" value="InterPro"/>
</dbReference>
<protein>
    <submittedName>
        <fullName evidence="3">CAIB/BAIF family enzyme</fullName>
    </submittedName>
</protein>
<dbReference type="EMBL" id="JAGSXJ010000027">
    <property type="protein sequence ID" value="KAH6672651.1"/>
    <property type="molecule type" value="Genomic_DNA"/>
</dbReference>
<name>A0A9P8V1S6_9PEZI</name>
<dbReference type="OrthoDB" id="2308815at2759"/>
<proteinExistence type="inferred from homology"/>
<dbReference type="InterPro" id="IPR015889">
    <property type="entry name" value="Intradiol_dOase_core"/>
</dbReference>
<evidence type="ECO:0000256" key="1">
    <source>
        <dbReference type="ARBA" id="ARBA00008383"/>
    </source>
</evidence>
<dbReference type="GO" id="GO:0009712">
    <property type="term" value="P:catechol-containing compound metabolic process"/>
    <property type="evidence" value="ECO:0007669"/>
    <property type="project" value="InterPro"/>
</dbReference>
<comment type="caution">
    <text evidence="3">The sequence shown here is derived from an EMBL/GenBank/DDBJ whole genome shotgun (WGS) entry which is preliminary data.</text>
</comment>
<dbReference type="AlphaFoldDB" id="A0A9P8V1S6"/>
<sequence length="659" mass="72207">MTVPAYSSKAESARILDLVTTLVNDTALPAAAVAQRANVDFTSTRDAPYFPIPLKETEVTAALKAIEGSLAAALAATKDDAPKARRIRIDLEKTTAFLFQAYLARVGGLGKLDKNVRSLLKDTDLLQAQSNPYRRMSANLYRTADPNEYYHIHGSLEASTTLQMIGLPSHQPGLESHADIVAAIEPAVEKHTVAELEALNAKHRQAGVKAFRHEEFLQTPHGRANAKAAPWSVDAIETSSPPSPLPSTGDNRPLSGIKVLEICRIIAGPTICRILGEYGADVLKITSPNLSDVPFFQVDGNMGKHAADLDLKTPEGREVFEKLLAEADVLVDGYRPGALEKLGYGPKALGERAAARGRGYVYVNENCFGYEGEWKHRPGWQQIADCVSGVAWAQGKFMGLDEPVVPPFPISDYGTGCMGAIAAMSGLYHRATVGGSWHGKASLLQYDLLLFRVGLLPEDVQQRLRDGMGEDFFALRHAHSVDHISGLALQQLRKNYPEFVDHPRYLDHWYSAGYGKEVAAVKPVVEIEGLEISFQRASRPNGADEATWEFRDGDRRIEVNGVYHRSNTSHTMGSQANANAPLGKEFTKEVIDSMGPATDPRMREVMSSLIRHLHEFATEVQLTTDEWMAGVQMINWAGQMSDDKRNEGQLVCDVLGLES</sequence>
<dbReference type="SUPFAM" id="SSF89796">
    <property type="entry name" value="CoA-transferase family III (CaiB/BaiF)"/>
    <property type="match status" value="2"/>
</dbReference>
<dbReference type="PANTHER" id="PTHR48229:SF1">
    <property type="entry name" value="ALPHA METHYLACYL-COA RACEMASE-RELATED"/>
    <property type="match status" value="1"/>
</dbReference>
<evidence type="ECO:0000259" key="2">
    <source>
        <dbReference type="Pfam" id="PF04444"/>
    </source>
</evidence>
<accession>A0A9P8V1S6</accession>
<dbReference type="PANTHER" id="PTHR48229">
    <property type="entry name" value="CAIB/BAIF FAMILY ENZYME (AFU_ORTHOLOGUE AFUA_1G05360)-RELATED"/>
    <property type="match status" value="1"/>
</dbReference>
<evidence type="ECO:0000313" key="3">
    <source>
        <dbReference type="EMBL" id="KAH6672651.1"/>
    </source>
</evidence>
<evidence type="ECO:0000313" key="4">
    <source>
        <dbReference type="Proteomes" id="UP000770015"/>
    </source>
</evidence>
<reference evidence="3" key="1">
    <citation type="journal article" date="2021" name="Nat. Commun.">
        <title>Genetic determinants of endophytism in the Arabidopsis root mycobiome.</title>
        <authorList>
            <person name="Mesny F."/>
            <person name="Miyauchi S."/>
            <person name="Thiergart T."/>
            <person name="Pickel B."/>
            <person name="Atanasova L."/>
            <person name="Karlsson M."/>
            <person name="Huettel B."/>
            <person name="Barry K.W."/>
            <person name="Haridas S."/>
            <person name="Chen C."/>
            <person name="Bauer D."/>
            <person name="Andreopoulos W."/>
            <person name="Pangilinan J."/>
            <person name="LaButti K."/>
            <person name="Riley R."/>
            <person name="Lipzen A."/>
            <person name="Clum A."/>
            <person name="Drula E."/>
            <person name="Henrissat B."/>
            <person name="Kohler A."/>
            <person name="Grigoriev I.V."/>
            <person name="Martin F.M."/>
            <person name="Hacquard S."/>
        </authorList>
    </citation>
    <scope>NUCLEOTIDE SEQUENCE</scope>
    <source>
        <strain evidence="3">MPI-SDFR-AT-0117</strain>
    </source>
</reference>
<dbReference type="InterPro" id="IPR052985">
    <property type="entry name" value="CoA-trans_III_biosynth/detox"/>
</dbReference>
<dbReference type="GO" id="GO:0005506">
    <property type="term" value="F:iron ion binding"/>
    <property type="evidence" value="ECO:0007669"/>
    <property type="project" value="InterPro"/>
</dbReference>
<dbReference type="SUPFAM" id="SSF49482">
    <property type="entry name" value="Aromatic compound dioxygenase"/>
    <property type="match status" value="1"/>
</dbReference>
<dbReference type="InterPro" id="IPR023606">
    <property type="entry name" value="CoA-Trfase_III_dom_1_sf"/>
</dbReference>
<dbReference type="Pfam" id="PF02515">
    <property type="entry name" value="CoA_transf_3"/>
    <property type="match status" value="1"/>
</dbReference>
<dbReference type="Gene3D" id="2.60.130.10">
    <property type="entry name" value="Aromatic compound dioxygenase"/>
    <property type="match status" value="1"/>
</dbReference>
<keyword evidence="4" id="KW-1185">Reference proteome</keyword>
<organism evidence="3 4">
    <name type="scientific">Plectosphaerella plurivora</name>
    <dbReference type="NCBI Taxonomy" id="936078"/>
    <lineage>
        <taxon>Eukaryota</taxon>
        <taxon>Fungi</taxon>
        <taxon>Dikarya</taxon>
        <taxon>Ascomycota</taxon>
        <taxon>Pezizomycotina</taxon>
        <taxon>Sordariomycetes</taxon>
        <taxon>Hypocreomycetidae</taxon>
        <taxon>Glomerellales</taxon>
        <taxon>Plectosphaerellaceae</taxon>
        <taxon>Plectosphaerella</taxon>
    </lineage>
</organism>
<dbReference type="Gene3D" id="3.40.50.10540">
    <property type="entry name" value="Crotonobetainyl-coa:carnitine coa-transferase, domain 1"/>
    <property type="match status" value="1"/>
</dbReference>